<gene>
    <name evidence="1" type="ORF">N1032_22535</name>
</gene>
<dbReference type="Proteomes" id="UP001165586">
    <property type="component" value="Unassembled WGS sequence"/>
</dbReference>
<dbReference type="Gene3D" id="3.90.1600.10">
    <property type="entry name" value="Palm domain of DNA polymerase"/>
    <property type="match status" value="1"/>
</dbReference>
<reference evidence="1" key="1">
    <citation type="submission" date="2022-08" db="EMBL/GenBank/DDBJ databases">
        <authorList>
            <person name="Deng Y."/>
            <person name="Han X.-F."/>
            <person name="Zhang Y.-Q."/>
        </authorList>
    </citation>
    <scope>NUCLEOTIDE SEQUENCE</scope>
    <source>
        <strain evidence="1">CPCC 203386</strain>
    </source>
</reference>
<proteinExistence type="predicted"/>
<keyword evidence="2" id="KW-1185">Reference proteome</keyword>
<organism evidence="1 2">
    <name type="scientific">Herbiconiux daphne</name>
    <dbReference type="NCBI Taxonomy" id="2970914"/>
    <lineage>
        <taxon>Bacteria</taxon>
        <taxon>Bacillati</taxon>
        <taxon>Actinomycetota</taxon>
        <taxon>Actinomycetes</taxon>
        <taxon>Micrococcales</taxon>
        <taxon>Microbacteriaceae</taxon>
        <taxon>Herbiconiux</taxon>
    </lineage>
</organism>
<sequence>IVEDYTPIEKRNKAQIRYGKNKQFIHKSNYYVRDTFKHIGVASKITSLARSILYASFHDNKDKWIYSDTDSGYYTGPISGIEIDETKFGA</sequence>
<feature type="non-terminal residue" evidence="1">
    <location>
        <position position="1"/>
    </location>
</feature>
<dbReference type="EMBL" id="JANLCJ010000043">
    <property type="protein sequence ID" value="MCS5736515.1"/>
    <property type="molecule type" value="Genomic_DNA"/>
</dbReference>
<evidence type="ECO:0000313" key="2">
    <source>
        <dbReference type="Proteomes" id="UP001165586"/>
    </source>
</evidence>
<dbReference type="RefSeq" id="WP_259542538.1">
    <property type="nucleotide sequence ID" value="NZ_JANLCJ010000043.1"/>
</dbReference>
<dbReference type="SUPFAM" id="SSF56672">
    <property type="entry name" value="DNA/RNA polymerases"/>
    <property type="match status" value="1"/>
</dbReference>
<accession>A0ABT2H9A4</accession>
<comment type="caution">
    <text evidence="1">The sequence shown here is derived from an EMBL/GenBank/DDBJ whole genome shotgun (WGS) entry which is preliminary data.</text>
</comment>
<protein>
    <submittedName>
        <fullName evidence="1">Uncharacterized protein</fullName>
    </submittedName>
</protein>
<name>A0ABT2H9A4_9MICO</name>
<evidence type="ECO:0000313" key="1">
    <source>
        <dbReference type="EMBL" id="MCS5736515.1"/>
    </source>
</evidence>
<dbReference type="InterPro" id="IPR043502">
    <property type="entry name" value="DNA/RNA_pol_sf"/>
</dbReference>
<dbReference type="InterPro" id="IPR023211">
    <property type="entry name" value="DNA_pol_palm_dom_sf"/>
</dbReference>